<comment type="cofactor">
    <cofactor evidence="1">
        <name>Zn(2+)</name>
        <dbReference type="ChEBI" id="CHEBI:29105"/>
    </cofactor>
</comment>
<protein>
    <submittedName>
        <fullName evidence="10">Peptidase</fullName>
    </submittedName>
</protein>
<keyword evidence="6" id="KW-0482">Metalloprotease</keyword>
<keyword evidence="11" id="KW-1185">Reference proteome</keyword>
<sequence>MNKFYTLLFSCLIGSQFASAQDYSNYSTLTSRAQQLEKKYPSLVKVKSLTKTLGGKDIWMLSIGTGNLTEKPAVAVVGGVEGSHLLGVELAIGFAEKLLAQSATDSVKNLLNQQTYYVFPNLSPDATEQYFAKLKYARSGNAKSTDDDRDGVFNEDGFEDLNGDGKITMMRIEHPTGEWIASPDDERIMIKAELTKGQKGKYLLLSEGTDNDKDGVFNEDGEGGVAFNKNMSYNYPNFVAGSGEHMVSELENRALLDFLFEAYNVYAVLTFGPQNNLSNPVSFNKAGTSKRIISSWYEEDVKVNDLVSKTYNKIVKAKNAPVSKATEGNFADWAYFHYGRFSFSTPGWWLPETKPDTAKKQKAFAEKNDETAYLRWAEKENISGTFSTWAAVKHPDFPDAKVEVGGLDPFVLLNPPYKMVDNLVTEHTNFVMALSKMVPTVAPMNVKTEKLEGGLTRISLDVVNNGAFATQTKVGEKSNWVKNIHVKLETSGKVLSGRANQTIGAIAGYGKESLSWLISGSGKVTITIASPSNGQKTVSINL</sequence>
<evidence type="ECO:0000256" key="8">
    <source>
        <dbReference type="SAM" id="SignalP"/>
    </source>
</evidence>
<dbReference type="GO" id="GO:0006508">
    <property type="term" value="P:proteolysis"/>
    <property type="evidence" value="ECO:0007669"/>
    <property type="project" value="UniProtKB-KW"/>
</dbReference>
<comment type="similarity">
    <text evidence="2 7">Belongs to the peptidase M14 family.</text>
</comment>
<dbReference type="PROSITE" id="PS52035">
    <property type="entry name" value="PEPTIDASE_M14"/>
    <property type="match status" value="1"/>
</dbReference>
<dbReference type="RefSeq" id="WP_136824841.1">
    <property type="nucleotide sequence ID" value="NZ_SWBP01000001.1"/>
</dbReference>
<reference evidence="10 11" key="1">
    <citation type="submission" date="2019-04" db="EMBL/GenBank/DDBJ databases">
        <title>Pedobacter sp. AR-3-17 sp. nov., isolated from Arctic soil.</title>
        <authorList>
            <person name="Dahal R.H."/>
            <person name="Kim D.-U."/>
        </authorList>
    </citation>
    <scope>NUCLEOTIDE SEQUENCE [LARGE SCALE GENOMIC DNA]</scope>
    <source>
        <strain evidence="10 11">AR-3-17</strain>
    </source>
</reference>
<evidence type="ECO:0000256" key="6">
    <source>
        <dbReference type="ARBA" id="ARBA00023049"/>
    </source>
</evidence>
<feature type="signal peptide" evidence="8">
    <location>
        <begin position="1"/>
        <end position="20"/>
    </location>
</feature>
<dbReference type="Proteomes" id="UP000308181">
    <property type="component" value="Unassembled WGS sequence"/>
</dbReference>
<dbReference type="AlphaFoldDB" id="A0A4U1C5J9"/>
<accession>A0A4U1C5J9</accession>
<evidence type="ECO:0000256" key="7">
    <source>
        <dbReference type="PROSITE-ProRule" id="PRU01379"/>
    </source>
</evidence>
<dbReference type="PANTHER" id="PTHR11705">
    <property type="entry name" value="PROTEASE FAMILY M14 CARBOXYPEPTIDASE A,B"/>
    <property type="match status" value="1"/>
</dbReference>
<keyword evidence="8" id="KW-0732">Signal</keyword>
<dbReference type="SUPFAM" id="SSF53187">
    <property type="entry name" value="Zn-dependent exopeptidases"/>
    <property type="match status" value="1"/>
</dbReference>
<comment type="caution">
    <text evidence="10">The sequence shown here is derived from an EMBL/GenBank/DDBJ whole genome shotgun (WGS) entry which is preliminary data.</text>
</comment>
<gene>
    <name evidence="10" type="ORF">FA046_02830</name>
</gene>
<dbReference type="CDD" id="cd06905">
    <property type="entry name" value="M14-like"/>
    <property type="match status" value="1"/>
</dbReference>
<dbReference type="Gene3D" id="3.40.630.10">
    <property type="entry name" value="Zn peptidases"/>
    <property type="match status" value="1"/>
</dbReference>
<evidence type="ECO:0000256" key="4">
    <source>
        <dbReference type="ARBA" id="ARBA00022801"/>
    </source>
</evidence>
<evidence type="ECO:0000313" key="11">
    <source>
        <dbReference type="Proteomes" id="UP000308181"/>
    </source>
</evidence>
<evidence type="ECO:0000256" key="1">
    <source>
        <dbReference type="ARBA" id="ARBA00001947"/>
    </source>
</evidence>
<feature type="domain" description="Peptidase M14" evidence="9">
    <location>
        <begin position="22"/>
        <end position="368"/>
    </location>
</feature>
<feature type="chain" id="PRO_5020199727" evidence="8">
    <location>
        <begin position="21"/>
        <end position="542"/>
    </location>
</feature>
<organism evidence="10 11">
    <name type="scientific">Pedobacter cryophilus</name>
    <dbReference type="NCBI Taxonomy" id="2571271"/>
    <lineage>
        <taxon>Bacteria</taxon>
        <taxon>Pseudomonadati</taxon>
        <taxon>Bacteroidota</taxon>
        <taxon>Sphingobacteriia</taxon>
        <taxon>Sphingobacteriales</taxon>
        <taxon>Sphingobacteriaceae</taxon>
        <taxon>Pedobacter</taxon>
    </lineage>
</organism>
<dbReference type="EMBL" id="SWBP01000001">
    <property type="protein sequence ID" value="TKC00632.1"/>
    <property type="molecule type" value="Genomic_DNA"/>
</dbReference>
<dbReference type="GO" id="GO:0004181">
    <property type="term" value="F:metallocarboxypeptidase activity"/>
    <property type="evidence" value="ECO:0007669"/>
    <property type="project" value="InterPro"/>
</dbReference>
<dbReference type="GO" id="GO:0005615">
    <property type="term" value="C:extracellular space"/>
    <property type="evidence" value="ECO:0007669"/>
    <property type="project" value="TreeGrafter"/>
</dbReference>
<evidence type="ECO:0000256" key="2">
    <source>
        <dbReference type="ARBA" id="ARBA00005988"/>
    </source>
</evidence>
<keyword evidence="5" id="KW-0862">Zinc</keyword>
<dbReference type="GO" id="GO:0008270">
    <property type="term" value="F:zinc ion binding"/>
    <property type="evidence" value="ECO:0007669"/>
    <property type="project" value="InterPro"/>
</dbReference>
<keyword evidence="3" id="KW-0645">Protease</keyword>
<dbReference type="OrthoDB" id="5294005at2"/>
<evidence type="ECO:0000313" key="10">
    <source>
        <dbReference type="EMBL" id="TKC00632.1"/>
    </source>
</evidence>
<proteinExistence type="inferred from homology"/>
<dbReference type="InterPro" id="IPR000834">
    <property type="entry name" value="Peptidase_M14"/>
</dbReference>
<dbReference type="SMART" id="SM00631">
    <property type="entry name" value="Zn_pept"/>
    <property type="match status" value="1"/>
</dbReference>
<dbReference type="PANTHER" id="PTHR11705:SF143">
    <property type="entry name" value="SLL0236 PROTEIN"/>
    <property type="match status" value="1"/>
</dbReference>
<name>A0A4U1C5J9_9SPHI</name>
<keyword evidence="4" id="KW-0378">Hydrolase</keyword>
<evidence type="ECO:0000256" key="5">
    <source>
        <dbReference type="ARBA" id="ARBA00022833"/>
    </source>
</evidence>
<comment type="caution">
    <text evidence="7">Lacks conserved residue(s) required for the propagation of feature annotation.</text>
</comment>
<evidence type="ECO:0000256" key="3">
    <source>
        <dbReference type="ARBA" id="ARBA00022670"/>
    </source>
</evidence>
<evidence type="ECO:0000259" key="9">
    <source>
        <dbReference type="PROSITE" id="PS52035"/>
    </source>
</evidence>
<dbReference type="Pfam" id="PF00246">
    <property type="entry name" value="Peptidase_M14"/>
    <property type="match status" value="1"/>
</dbReference>